<dbReference type="GO" id="GO:0006310">
    <property type="term" value="P:DNA recombination"/>
    <property type="evidence" value="ECO:0007669"/>
    <property type="project" value="InterPro"/>
</dbReference>
<accession>A0A0H5PZ02</accession>
<dbReference type="InterPro" id="IPR001668">
    <property type="entry name" value="Mob_Pre"/>
</dbReference>
<evidence type="ECO:0000313" key="2">
    <source>
        <dbReference type="EMBL" id="CRY94389.1"/>
    </source>
</evidence>
<reference evidence="2" key="1">
    <citation type="submission" date="2015-06" db="EMBL/GenBank/DDBJ databases">
        <authorList>
            <person name="Joergensen T."/>
        </authorList>
    </citation>
    <scope>NUCLEOTIDE SEQUENCE</scope>
    <source>
        <plasmid evidence="2">pRGRH0241</plasmid>
    </source>
</reference>
<dbReference type="GO" id="GO:0003677">
    <property type="term" value="F:DNA binding"/>
    <property type="evidence" value="ECO:0007669"/>
    <property type="project" value="InterPro"/>
</dbReference>
<dbReference type="Gene3D" id="3.30.930.30">
    <property type="match status" value="1"/>
</dbReference>
<proteinExistence type="predicted"/>
<geneLocation type="plasmid" evidence="2">
    <name>pRGRH0241</name>
</geneLocation>
<evidence type="ECO:0008006" key="3">
    <source>
        <dbReference type="Google" id="ProtNLM"/>
    </source>
</evidence>
<name>A0A0H5PZ02_9ZZZZ</name>
<dbReference type="EMBL" id="LN852914">
    <property type="protein sequence ID" value="CRY94389.1"/>
    <property type="molecule type" value="Genomic_DNA"/>
</dbReference>
<evidence type="ECO:0000256" key="1">
    <source>
        <dbReference type="SAM" id="Coils"/>
    </source>
</evidence>
<dbReference type="NCBIfam" id="NF041497">
    <property type="entry name" value="MobV"/>
    <property type="match status" value="1"/>
</dbReference>
<keyword evidence="1" id="KW-0175">Coiled coil</keyword>
<sequence length="323" mass="38192">MAHLAKYTLNSAQALFHHNLRHKDRKGEYVAYGGSKIDTTKTHLNYRLDPNTDPNEFITQRLSEIKVQKRADVKVYCSWVLTVPQNLPTEKHREFFESAYRFFCQDYGKENIVMASVHLDETTPHMHLGFVPVVREKKNKKKLGQEKVSAKELLTRSYLERLHKRLKNALERDLSCQVDITIDRDEDAPKREYVPLAKLKKQTEAEAKKLESLKKQSEELQGEIDSLKELQKSQDQQCRELTDRECRIRDQNAKLENRKVLLLREIAENKKELEESEGKTLLAYKRFYEFLKETLPARVFKQLTDRFSEWRKQRQEAKTAPER</sequence>
<reference evidence="2" key="2">
    <citation type="submission" date="2015-07" db="EMBL/GenBank/DDBJ databases">
        <title>Plasmids, circular viruses and viroids from rat gut.</title>
        <authorList>
            <person name="Jorgensen T.J."/>
            <person name="Hansen M.A."/>
            <person name="Xu Z."/>
            <person name="Tabak M.A."/>
            <person name="Sorensen S.J."/>
            <person name="Hansen L.H."/>
        </authorList>
    </citation>
    <scope>NUCLEOTIDE SEQUENCE</scope>
    <source>
        <plasmid evidence="2">pRGRH0241</plasmid>
    </source>
</reference>
<feature type="coiled-coil region" evidence="1">
    <location>
        <begin position="196"/>
        <end position="320"/>
    </location>
</feature>
<organism evidence="2">
    <name type="scientific">uncultured prokaryote</name>
    <dbReference type="NCBI Taxonomy" id="198431"/>
    <lineage>
        <taxon>unclassified sequences</taxon>
        <taxon>environmental samples</taxon>
    </lineage>
</organism>
<dbReference type="Pfam" id="PF01076">
    <property type="entry name" value="Mob_Pre"/>
    <property type="match status" value="1"/>
</dbReference>
<protein>
    <recommendedName>
        <fullName evidence="3">Plasmid recombination enzyme</fullName>
    </recommendedName>
</protein>
<dbReference type="AlphaFoldDB" id="A0A0H5PZ02"/>
<keyword evidence="2" id="KW-0614">Plasmid</keyword>
<dbReference type="CDD" id="cd17242">
    <property type="entry name" value="MobM_relaxase"/>
    <property type="match status" value="1"/>
</dbReference>